<dbReference type="GO" id="GO:0039648">
    <property type="term" value="P:symbiont-mediated perturbation of host ubiquitin-like protein modification"/>
    <property type="evidence" value="ECO:0007669"/>
    <property type="project" value="UniProtKB-UniRule"/>
</dbReference>
<gene>
    <name evidence="16" type="primary">E6</name>
</gene>
<evidence type="ECO:0000256" key="5">
    <source>
        <dbReference type="ARBA" id="ARBA00022632"/>
    </source>
</evidence>
<evidence type="ECO:0000256" key="13">
    <source>
        <dbReference type="ARBA" id="ARBA00023200"/>
    </source>
</evidence>
<comment type="subunit">
    <text evidence="16">Forms homodimers. Interacts with ubiquitin-protein ligase UBE3A/E6-AP; this interaction stimulates UBE3A ubiquitin activity. Interacts with host BAK1.</text>
</comment>
<evidence type="ECO:0000256" key="14">
    <source>
        <dbReference type="ARBA" id="ARBA00023280"/>
    </source>
</evidence>
<evidence type="ECO:0000256" key="7">
    <source>
        <dbReference type="ARBA" id="ARBA00022771"/>
    </source>
</evidence>
<dbReference type="GO" id="GO:0052170">
    <property type="term" value="P:symbiont-mediated suppression of host innate immune response"/>
    <property type="evidence" value="ECO:0007669"/>
    <property type="project" value="UniProtKB-KW"/>
</dbReference>
<keyword evidence="6 16" id="KW-0479">Metal-binding</keyword>
<feature type="zinc finger region" evidence="16">
    <location>
        <begin position="11"/>
        <end position="47"/>
    </location>
</feature>
<evidence type="ECO:0000256" key="9">
    <source>
        <dbReference type="ARBA" id="ARBA00023015"/>
    </source>
</evidence>
<keyword evidence="4 16" id="KW-0945">Host-virus interaction</keyword>
<dbReference type="Pfam" id="PF00518">
    <property type="entry name" value="E6"/>
    <property type="match status" value="1"/>
</dbReference>
<keyword evidence="9 16" id="KW-0805">Transcription regulation</keyword>
<keyword evidence="8 16" id="KW-0862">Zinc</keyword>
<dbReference type="GO" id="GO:0006355">
    <property type="term" value="P:regulation of DNA-templated transcription"/>
    <property type="evidence" value="ECO:0007669"/>
    <property type="project" value="UniProtKB-UniRule"/>
</dbReference>
<protein>
    <recommendedName>
        <fullName evidence="16 17">Protein E6</fullName>
    </recommendedName>
</protein>
<dbReference type="GO" id="GO:0008270">
    <property type="term" value="F:zinc ion binding"/>
    <property type="evidence" value="ECO:0007669"/>
    <property type="project" value="UniProtKB-KW"/>
</dbReference>
<dbReference type="EMBL" id="KT626573">
    <property type="protein sequence ID" value="ALO50069.1"/>
    <property type="molecule type" value="Genomic_DNA"/>
</dbReference>
<dbReference type="Proteomes" id="UP000122113">
    <property type="component" value="Genome"/>
</dbReference>
<evidence type="ECO:0000256" key="4">
    <source>
        <dbReference type="ARBA" id="ARBA00022581"/>
    </source>
</evidence>
<keyword evidence="15 16" id="KW-1119">Modulation of host cell apoptosis by virus</keyword>
<evidence type="ECO:0000256" key="2">
    <source>
        <dbReference type="ARBA" id="ARBA00022518"/>
    </source>
</evidence>
<evidence type="ECO:0000256" key="6">
    <source>
        <dbReference type="ARBA" id="ARBA00022723"/>
    </source>
</evidence>
<dbReference type="GO" id="GO:0006351">
    <property type="term" value="P:DNA-templated transcription"/>
    <property type="evidence" value="ECO:0007669"/>
    <property type="project" value="UniProtKB-UniRule"/>
</dbReference>
<evidence type="ECO:0000256" key="3">
    <source>
        <dbReference type="ARBA" id="ARBA00022562"/>
    </source>
</evidence>
<evidence type="ECO:0000256" key="11">
    <source>
        <dbReference type="ARBA" id="ARBA00023159"/>
    </source>
</evidence>
<reference evidence="18" key="1">
    <citation type="journal article" date="2015" name="J. Gen. Virol.">
        <title>Rusa alfredi papillomavirus 1 - a novel deltapapillomavirus inducing endemic papillomatosis in the endangered Visayan spotted deer.</title>
        <authorList>
            <person name="Fux R."/>
            <person name="Langenmayer M.C."/>
            <person name="Jorgens D."/>
            <person name="Schubert C."/>
            <person name="Heckel J.O."/>
            <person name="Sutter G."/>
        </authorList>
    </citation>
    <scope>NUCLEOTIDE SEQUENCE [LARGE SCALE GENOMIC DNA]</scope>
    <source>
        <strain evidence="18">DE1641-14</strain>
    </source>
</reference>
<dbReference type="GO" id="GO:0030430">
    <property type="term" value="C:host cell cytoplasm"/>
    <property type="evidence" value="ECO:0007669"/>
    <property type="project" value="UniProtKB-SubCell"/>
</dbReference>
<dbReference type="Gene3D" id="3.30.240.40">
    <property type="entry name" value="E6 early regulatory protein"/>
    <property type="match status" value="2"/>
</dbReference>
<evidence type="ECO:0000256" key="10">
    <source>
        <dbReference type="ARBA" id="ARBA00023125"/>
    </source>
</evidence>
<dbReference type="InterPro" id="IPR001334">
    <property type="entry name" value="E6"/>
</dbReference>
<keyword evidence="14 16" id="KW-0899">Viral immunoevasion</keyword>
<evidence type="ECO:0000256" key="1">
    <source>
        <dbReference type="ARBA" id="ARBA00006346"/>
    </source>
</evidence>
<keyword evidence="12 16" id="KW-0804">Transcription</keyword>
<dbReference type="SUPFAM" id="SSF161229">
    <property type="entry name" value="E6 C-terminal domain-like"/>
    <property type="match status" value="2"/>
</dbReference>
<keyword evidence="7 16" id="KW-0863">Zinc-finger</keyword>
<feature type="zinc finger region" evidence="16">
    <location>
        <begin position="83"/>
        <end position="119"/>
    </location>
</feature>
<comment type="similarity">
    <text evidence="1 16 17">Belongs to the papillomaviridae E6 protein family.</text>
</comment>
<keyword evidence="2 16" id="KW-0244">Early protein</keyword>
<keyword evidence="5 16" id="KW-1090">Inhibition of host innate immune response by virus</keyword>
<evidence type="ECO:0000256" key="16">
    <source>
        <dbReference type="HAMAP-Rule" id="MF_04006"/>
    </source>
</evidence>
<dbReference type="GO" id="GO:0042025">
    <property type="term" value="C:host cell nucleus"/>
    <property type="evidence" value="ECO:0007669"/>
    <property type="project" value="UniProtKB-SubCell"/>
</dbReference>
<accession>A0A0S2KP94</accession>
<organism evidence="18 19">
    <name type="scientific">Deltapapillomavirus 5</name>
    <dbReference type="NCBI Taxonomy" id="1175853"/>
    <lineage>
        <taxon>Viruses</taxon>
        <taxon>Monodnaviria</taxon>
        <taxon>Shotokuvirae</taxon>
        <taxon>Cossaviricota</taxon>
        <taxon>Papovaviricetes</taxon>
        <taxon>Zurhausenvirales</taxon>
        <taxon>Papillomaviridae</taxon>
        <taxon>Firstpapillomavirinae</taxon>
        <taxon>Deltapapillomavirus</taxon>
    </lineage>
</organism>
<evidence type="ECO:0000313" key="19">
    <source>
        <dbReference type="Proteomes" id="UP000122113"/>
    </source>
</evidence>
<proteinExistence type="inferred from homology"/>
<keyword evidence="10 16" id="KW-0238">DNA-binding</keyword>
<comment type="subcellular location">
    <subcellularLocation>
        <location evidence="16 17">Host cytoplasm</location>
    </subcellularLocation>
    <subcellularLocation>
        <location evidence="16 17">Host nucleus</location>
    </subcellularLocation>
</comment>
<keyword evidence="3 16" id="KW-1048">Host nucleus</keyword>
<dbReference type="HAMAP" id="MF_04006">
    <property type="entry name" value="HPV_E6"/>
    <property type="match status" value="1"/>
</dbReference>
<name>A0A0S2KP94_9PAPI</name>
<sequence>MSEKDFLQFCCLWCRNPLGHVDALHCSQNEIRPVLRDGEIFAACKTCLETVLWLERTLYPGILVSPGVVTRPDPWIATHTIRCMYCGSKLTADEKDRHRHFGESLVSFRGTVRGRCYLCSRNGARPSYQQSASE</sequence>
<dbReference type="GO" id="GO:0052150">
    <property type="term" value="P:symbiont-mediated perturbation of host apoptosis"/>
    <property type="evidence" value="ECO:0007669"/>
    <property type="project" value="UniProtKB-KW"/>
</dbReference>
<comment type="caution">
    <text evidence="16">Lacks conserved residue(s) required for the propagation of feature annotation.</text>
</comment>
<evidence type="ECO:0000256" key="8">
    <source>
        <dbReference type="ARBA" id="ARBA00022833"/>
    </source>
</evidence>
<evidence type="ECO:0000256" key="17">
    <source>
        <dbReference type="RuleBase" id="RU363123"/>
    </source>
</evidence>
<dbReference type="GO" id="GO:0039502">
    <property type="term" value="P:symbiont-mediated suppression of host type I interferon-mediated signaling pathway"/>
    <property type="evidence" value="ECO:0007669"/>
    <property type="project" value="UniProtKB-UniRule"/>
</dbReference>
<comment type="function">
    <text evidence="16">Plays a major role in the induction and maintenance of cellular transformation. E6 associates with host UBE3A/E6-AP ubiquitin-protein ligase and modulates its activity. Protects host keratinocytes from apoptosis by mediating the degradation of host BAK1. May also inhibit host immune response.</text>
</comment>
<evidence type="ECO:0000256" key="12">
    <source>
        <dbReference type="ARBA" id="ARBA00023163"/>
    </source>
</evidence>
<dbReference type="GO" id="GO:0003677">
    <property type="term" value="F:DNA binding"/>
    <property type="evidence" value="ECO:0007669"/>
    <property type="project" value="UniProtKB-UniRule"/>
</dbReference>
<dbReference type="InterPro" id="IPR038575">
    <property type="entry name" value="E6_sf"/>
</dbReference>
<keyword evidence="13 16" id="KW-1035">Host cytoplasm</keyword>
<evidence type="ECO:0000313" key="18">
    <source>
        <dbReference type="EMBL" id="ALO50069.1"/>
    </source>
</evidence>
<keyword evidence="11 16" id="KW-0010">Activator</keyword>
<evidence type="ECO:0000256" key="15">
    <source>
        <dbReference type="ARBA" id="ARBA00023323"/>
    </source>
</evidence>